<protein>
    <submittedName>
        <fullName evidence="2">Uncharacterized protein</fullName>
    </submittedName>
</protein>
<name>A0A8T1P6N3_CARIL</name>
<accession>A0A8T1P6N3</accession>
<sequence length="103" mass="11827">MYSLCSSIMQNRSENSSFRLGSKERHYGRTNCPKSLKLQYHRKKKRSISSFCDFNTLATYAMARPNGNLNSQQEEKSREISSGILYIRSNEVKDRLPESGARG</sequence>
<evidence type="ECO:0000313" key="2">
    <source>
        <dbReference type="EMBL" id="KAG6639609.1"/>
    </source>
</evidence>
<dbReference type="EMBL" id="CM031818">
    <property type="protein sequence ID" value="KAG6639609.1"/>
    <property type="molecule type" value="Genomic_DNA"/>
</dbReference>
<dbReference type="AlphaFoldDB" id="A0A8T1P6N3"/>
<proteinExistence type="predicted"/>
<evidence type="ECO:0000313" key="3">
    <source>
        <dbReference type="Proteomes" id="UP000811609"/>
    </source>
</evidence>
<evidence type="ECO:0000256" key="1">
    <source>
        <dbReference type="SAM" id="MobiDB-lite"/>
    </source>
</evidence>
<keyword evidence="3" id="KW-1185">Reference proteome</keyword>
<dbReference type="Proteomes" id="UP000811609">
    <property type="component" value="Chromosome 10"/>
</dbReference>
<feature type="region of interest" description="Disordered" evidence="1">
    <location>
        <begin position="1"/>
        <end position="25"/>
    </location>
</feature>
<feature type="compositionally biased region" description="Polar residues" evidence="1">
    <location>
        <begin position="1"/>
        <end position="19"/>
    </location>
</feature>
<comment type="caution">
    <text evidence="2">The sequence shown here is derived from an EMBL/GenBank/DDBJ whole genome shotgun (WGS) entry which is preliminary data.</text>
</comment>
<organism evidence="2 3">
    <name type="scientific">Carya illinoinensis</name>
    <name type="common">Pecan</name>
    <dbReference type="NCBI Taxonomy" id="32201"/>
    <lineage>
        <taxon>Eukaryota</taxon>
        <taxon>Viridiplantae</taxon>
        <taxon>Streptophyta</taxon>
        <taxon>Embryophyta</taxon>
        <taxon>Tracheophyta</taxon>
        <taxon>Spermatophyta</taxon>
        <taxon>Magnoliopsida</taxon>
        <taxon>eudicotyledons</taxon>
        <taxon>Gunneridae</taxon>
        <taxon>Pentapetalae</taxon>
        <taxon>rosids</taxon>
        <taxon>fabids</taxon>
        <taxon>Fagales</taxon>
        <taxon>Juglandaceae</taxon>
        <taxon>Carya</taxon>
    </lineage>
</organism>
<gene>
    <name evidence="2" type="ORF">CIPAW_10G112800</name>
</gene>
<reference evidence="2" key="1">
    <citation type="submission" date="2020-12" db="EMBL/GenBank/DDBJ databases">
        <title>WGS assembly of Carya illinoinensis cv. Pawnee.</title>
        <authorList>
            <person name="Platts A."/>
            <person name="Shu S."/>
            <person name="Wright S."/>
            <person name="Barry K."/>
            <person name="Edger P."/>
            <person name="Pires J.C."/>
            <person name="Schmutz J."/>
        </authorList>
    </citation>
    <scope>NUCLEOTIDE SEQUENCE</scope>
    <source>
        <tissue evidence="2">Leaf</tissue>
    </source>
</reference>